<dbReference type="EMBL" id="QZWG01000006">
    <property type="protein sequence ID" value="RZC06495.1"/>
    <property type="molecule type" value="Genomic_DNA"/>
</dbReference>
<dbReference type="Pfam" id="PF08263">
    <property type="entry name" value="LRRNT_2"/>
    <property type="match status" value="1"/>
</dbReference>
<dbReference type="FunFam" id="3.80.10.10:FF:000726">
    <property type="entry name" value="Probably inactive leucine-rich repeat receptor-like protein kinase"/>
    <property type="match status" value="1"/>
</dbReference>
<dbReference type="PROSITE" id="PS50011">
    <property type="entry name" value="PROTEIN_KINASE_DOM"/>
    <property type="match status" value="1"/>
</dbReference>
<keyword evidence="3 8" id="KW-0812">Transmembrane</keyword>
<name>A0A445K6T2_GLYSO</name>
<dbReference type="InterPro" id="IPR000719">
    <property type="entry name" value="Prot_kinase_dom"/>
</dbReference>
<dbReference type="Pfam" id="PF13855">
    <property type="entry name" value="LRR_8"/>
    <property type="match status" value="2"/>
</dbReference>
<dbReference type="PANTHER" id="PTHR46662">
    <property type="entry name" value="DI-GLUCOSE BINDING PROTEIN WITH LEUCINE-RICH REPEAT DOMAIN-CONTAINING PROTEIN"/>
    <property type="match status" value="1"/>
</dbReference>
<dbReference type="InterPro" id="IPR013210">
    <property type="entry name" value="LRR_N_plant-typ"/>
</dbReference>
<evidence type="ECO:0000256" key="6">
    <source>
        <dbReference type="ARBA" id="ARBA00022989"/>
    </source>
</evidence>
<dbReference type="FunFam" id="1.10.510.10:FF:001105">
    <property type="entry name" value="Probably inactive leucine-rich repeat receptor-like protein kinase"/>
    <property type="match status" value="1"/>
</dbReference>
<dbReference type="AlphaFoldDB" id="A0A445K6T2"/>
<dbReference type="FunFam" id="3.80.10.10:FF:000895">
    <property type="entry name" value="Probably inactive leucine-rich repeat receptor-like protein kinase"/>
    <property type="match status" value="1"/>
</dbReference>
<dbReference type="FunFam" id="3.80.10.10:FF:000761">
    <property type="entry name" value="Probably inactive leucine-rich repeat receptor-like protein kinase"/>
    <property type="match status" value="1"/>
</dbReference>
<dbReference type="GO" id="GO:0016020">
    <property type="term" value="C:membrane"/>
    <property type="evidence" value="ECO:0007669"/>
    <property type="project" value="UniProtKB-SubCell"/>
</dbReference>
<dbReference type="Pfam" id="PF07714">
    <property type="entry name" value="PK_Tyr_Ser-Thr"/>
    <property type="match status" value="1"/>
</dbReference>
<evidence type="ECO:0000256" key="7">
    <source>
        <dbReference type="ARBA" id="ARBA00023136"/>
    </source>
</evidence>
<dbReference type="PROSITE" id="PS51450">
    <property type="entry name" value="LRR"/>
    <property type="match status" value="2"/>
</dbReference>
<keyword evidence="12" id="KW-1185">Reference proteome</keyword>
<comment type="caution">
    <text evidence="11">The sequence shown here is derived from an EMBL/GenBank/DDBJ whole genome shotgun (WGS) entry which is preliminary data.</text>
</comment>
<dbReference type="SUPFAM" id="SSF52058">
    <property type="entry name" value="L domain-like"/>
    <property type="match status" value="1"/>
</dbReference>
<evidence type="ECO:0000259" key="10">
    <source>
        <dbReference type="PROSITE" id="PS50011"/>
    </source>
</evidence>
<keyword evidence="4 9" id="KW-0732">Signal</keyword>
<dbReference type="InterPro" id="IPR001611">
    <property type="entry name" value="Leu-rich_rpt"/>
</dbReference>
<sequence>MAKGSYSMSSKTKSMKFICLFVFMLNFHLSHGHQQEVQLLLSFKGSLHDPLHFLSNWVSFTSSATICKWHGITCDNNNNVNSSHVNAVVISGKNITGEVSSSIFQLPYVTNLDLSNNQLIGEITFTHSLNSLSPIRYLNLSNNNLTGSLPQPLFSVLFSNLETLDLSNNMFSGNIPDQIGLLSSLRYLDLGGNVLVGKIPNSVTNMTTLEYLTLASNQLVDKIPEEIGVMKSLKWIYLGYNNLSDEIPSSIGELLSLNHLDLVYNNLTGPIPHSLGHLTELQYLFLYQNKLSGPIPGSIFELKKLISLDLSDNSLSGEISERVVQLQRLEILHLFSNKFTGNIPKGVASLPRLQVLQLWSNGLTGEIPEELGRHSNLTVLDLSTNNLSGKIPDSICYSGSLFKLILFSNSFEGEIPKSLTSCRSLRRVRLQNNTFSGKLPSELSTLPEIYFLDISGNQLSGRIDDRKWHMPSLQMLSLANNNFSGEIPNTFGTQKLEDLDLSHNQFSGSIPLGFKSLSELVELKLRNNKLFGDIPEEICSCKKLVSLDLSHNHLSGEIPMKLSEMPVLGLLDLSENQFSGEIPQNLGSVESLVQVNISHNHFHGRLPSTSAFLAINASAVTGNNLCDRDGDASSGLPPCKNNNQNPTWLFIMLCFLLALVAFAAASFLVFYVRRRKNFSEVRRVENEDGTWEVQFFDSKAAKLINVDDVLSAVKEGNVMSKGRNWVSYQGKCMENDMQFVVKEISDLNSLPMSMWEETVKIGKVRHPNIVNLIAACRCGKRGYLVYEHEEGDELSEIANSLSWQRRCKIAVGIAKALKFLHSHVSSMVLVGEVSPEIVWVDAKGVPRLKVTPPMMPCLDAKSFVSSPYVAQEAIEKKNVTEKSEIYGFGVVLIELLTGRSAMDIEAGNGMHKTIVEWARYCYSDCHLDVWIDPVLKGVDALSYQNDIVEMMNLALHCTATDPTARPCARDVLKALETIHRTTFYFNMGMEEKSLTHHDHRNRKVDTL</sequence>
<dbReference type="GO" id="GO:0005524">
    <property type="term" value="F:ATP binding"/>
    <property type="evidence" value="ECO:0007669"/>
    <property type="project" value="InterPro"/>
</dbReference>
<feature type="transmembrane region" description="Helical" evidence="8">
    <location>
        <begin position="648"/>
        <end position="672"/>
    </location>
</feature>
<keyword evidence="7 8" id="KW-0472">Membrane</keyword>
<protein>
    <submittedName>
        <fullName evidence="11">Inactive leucine-rich repeat receptor-like protein kinase isoform A</fullName>
    </submittedName>
</protein>
<dbReference type="InterPro" id="IPR011009">
    <property type="entry name" value="Kinase-like_dom_sf"/>
</dbReference>
<feature type="domain" description="Protein kinase" evidence="10">
    <location>
        <begin position="667"/>
        <end position="982"/>
    </location>
</feature>
<evidence type="ECO:0000256" key="3">
    <source>
        <dbReference type="ARBA" id="ARBA00022692"/>
    </source>
</evidence>
<gene>
    <name evidence="11" type="ORF">D0Y65_014136</name>
</gene>
<evidence type="ECO:0000313" key="11">
    <source>
        <dbReference type="EMBL" id="RZC06495.1"/>
    </source>
</evidence>
<dbReference type="Pfam" id="PF00560">
    <property type="entry name" value="LRR_1"/>
    <property type="match status" value="2"/>
</dbReference>
<dbReference type="InterPro" id="IPR001245">
    <property type="entry name" value="Ser-Thr/Tyr_kinase_cat_dom"/>
</dbReference>
<dbReference type="Pfam" id="PF23598">
    <property type="entry name" value="LRR_14"/>
    <property type="match status" value="1"/>
</dbReference>
<keyword evidence="11" id="KW-0675">Receptor</keyword>
<keyword evidence="11" id="KW-0418">Kinase</keyword>
<accession>A0A445K6T2</accession>
<comment type="subcellular location">
    <subcellularLocation>
        <location evidence="1">Membrane</location>
    </subcellularLocation>
</comment>
<proteinExistence type="predicted"/>
<keyword evidence="5" id="KW-0677">Repeat</keyword>
<dbReference type="SMART" id="SM00369">
    <property type="entry name" value="LRR_TYP"/>
    <property type="match status" value="8"/>
</dbReference>
<evidence type="ECO:0000256" key="5">
    <source>
        <dbReference type="ARBA" id="ARBA00022737"/>
    </source>
</evidence>
<dbReference type="InterPro" id="IPR003591">
    <property type="entry name" value="Leu-rich_rpt_typical-subtyp"/>
</dbReference>
<dbReference type="GO" id="GO:0004674">
    <property type="term" value="F:protein serine/threonine kinase activity"/>
    <property type="evidence" value="ECO:0007669"/>
    <property type="project" value="UniProtKB-EC"/>
</dbReference>
<keyword evidence="6 8" id="KW-1133">Transmembrane helix</keyword>
<reference evidence="11 12" key="1">
    <citation type="submission" date="2018-09" db="EMBL/GenBank/DDBJ databases">
        <title>A high-quality reference genome of wild soybean provides a powerful tool to mine soybean genomes.</title>
        <authorList>
            <person name="Xie M."/>
            <person name="Chung C.Y.L."/>
            <person name="Li M.-W."/>
            <person name="Wong F.-L."/>
            <person name="Chan T.-F."/>
            <person name="Lam H.-M."/>
        </authorList>
    </citation>
    <scope>NUCLEOTIDE SEQUENCE [LARGE SCALE GENOMIC DNA]</scope>
    <source>
        <strain evidence="12">cv. W05</strain>
        <tissue evidence="11">Hypocotyl of etiolated seedlings</tissue>
    </source>
</reference>
<dbReference type="PANTHER" id="PTHR46662:SF102">
    <property type="entry name" value="(WILD MALAYSIAN BANANA) HYPOTHETICAL PROTEIN"/>
    <property type="match status" value="1"/>
</dbReference>
<evidence type="ECO:0000256" key="8">
    <source>
        <dbReference type="SAM" id="Phobius"/>
    </source>
</evidence>
<dbReference type="InterPro" id="IPR032675">
    <property type="entry name" value="LRR_dom_sf"/>
</dbReference>
<evidence type="ECO:0000256" key="2">
    <source>
        <dbReference type="ARBA" id="ARBA00022614"/>
    </source>
</evidence>
<dbReference type="Gene3D" id="3.30.200.20">
    <property type="entry name" value="Phosphorylase Kinase, domain 1"/>
    <property type="match status" value="1"/>
</dbReference>
<evidence type="ECO:0000256" key="1">
    <source>
        <dbReference type="ARBA" id="ARBA00004370"/>
    </source>
</evidence>
<dbReference type="Gene3D" id="1.10.510.10">
    <property type="entry name" value="Transferase(Phosphotransferase) domain 1"/>
    <property type="match status" value="1"/>
</dbReference>
<evidence type="ECO:0000313" key="12">
    <source>
        <dbReference type="Proteomes" id="UP000289340"/>
    </source>
</evidence>
<dbReference type="FunFam" id="3.30.200.20:FF:000882">
    <property type="entry name" value="Probably inactive leucine-rich repeat receptor-like protein kinase"/>
    <property type="match status" value="1"/>
</dbReference>
<keyword evidence="2" id="KW-0433">Leucine-rich repeat</keyword>
<dbReference type="Gene3D" id="3.80.10.10">
    <property type="entry name" value="Ribonuclease Inhibitor"/>
    <property type="match status" value="3"/>
</dbReference>
<evidence type="ECO:0000256" key="4">
    <source>
        <dbReference type="ARBA" id="ARBA00022729"/>
    </source>
</evidence>
<dbReference type="Proteomes" id="UP000289340">
    <property type="component" value="Chromosome 6"/>
</dbReference>
<dbReference type="SUPFAM" id="SSF52047">
    <property type="entry name" value="RNI-like"/>
    <property type="match status" value="1"/>
</dbReference>
<dbReference type="FunFam" id="3.80.10.10:FF:000383">
    <property type="entry name" value="Leucine-rich repeat receptor protein kinase EMS1"/>
    <property type="match status" value="1"/>
</dbReference>
<evidence type="ECO:0000256" key="9">
    <source>
        <dbReference type="SAM" id="SignalP"/>
    </source>
</evidence>
<organism evidence="11 12">
    <name type="scientific">Glycine soja</name>
    <name type="common">Wild soybean</name>
    <dbReference type="NCBI Taxonomy" id="3848"/>
    <lineage>
        <taxon>Eukaryota</taxon>
        <taxon>Viridiplantae</taxon>
        <taxon>Streptophyta</taxon>
        <taxon>Embryophyta</taxon>
        <taxon>Tracheophyta</taxon>
        <taxon>Spermatophyta</taxon>
        <taxon>Magnoliopsida</taxon>
        <taxon>eudicotyledons</taxon>
        <taxon>Gunneridae</taxon>
        <taxon>Pentapetalae</taxon>
        <taxon>rosids</taxon>
        <taxon>fabids</taxon>
        <taxon>Fabales</taxon>
        <taxon>Fabaceae</taxon>
        <taxon>Papilionoideae</taxon>
        <taxon>50 kb inversion clade</taxon>
        <taxon>NPAAA clade</taxon>
        <taxon>indigoferoid/millettioid clade</taxon>
        <taxon>Phaseoleae</taxon>
        <taxon>Glycine</taxon>
        <taxon>Glycine subgen. Soja</taxon>
    </lineage>
</organism>
<feature type="signal peptide" evidence="9">
    <location>
        <begin position="1"/>
        <end position="32"/>
    </location>
</feature>
<keyword evidence="11" id="KW-0808">Transferase</keyword>
<dbReference type="SUPFAM" id="SSF56112">
    <property type="entry name" value="Protein kinase-like (PK-like)"/>
    <property type="match status" value="1"/>
</dbReference>
<dbReference type="InterPro" id="IPR055414">
    <property type="entry name" value="LRR_R13L4/SHOC2-like"/>
</dbReference>
<feature type="chain" id="PRO_5019152553" evidence="9">
    <location>
        <begin position="33"/>
        <end position="1007"/>
    </location>
</feature>